<reference evidence="2" key="1">
    <citation type="submission" date="2022-06" db="EMBL/GenBank/DDBJ databases">
        <title>New cyanobacteria of genus Symplocastrum in benthos of Lake Baikal.</title>
        <authorList>
            <person name="Sorokovikova E."/>
            <person name="Tikhonova I."/>
            <person name="Krasnopeev A."/>
            <person name="Evseev P."/>
            <person name="Gladkikh A."/>
            <person name="Belykh O."/>
        </authorList>
    </citation>
    <scope>NUCLEOTIDE SEQUENCE</scope>
    <source>
        <strain evidence="2">BBK-W-15</strain>
    </source>
</reference>
<dbReference type="EMBL" id="JAMZMM010000211">
    <property type="protein sequence ID" value="MCP2730528.1"/>
    <property type="molecule type" value="Genomic_DNA"/>
</dbReference>
<evidence type="ECO:0000313" key="2">
    <source>
        <dbReference type="EMBL" id="MCP2730528.1"/>
    </source>
</evidence>
<protein>
    <submittedName>
        <fullName evidence="2">Uncharacterized protein</fullName>
    </submittedName>
</protein>
<evidence type="ECO:0000256" key="1">
    <source>
        <dbReference type="SAM" id="MobiDB-lite"/>
    </source>
</evidence>
<keyword evidence="3" id="KW-1185">Reference proteome</keyword>
<gene>
    <name evidence="2" type="ORF">NJ959_19045</name>
</gene>
<feature type="compositionally biased region" description="Basic and acidic residues" evidence="1">
    <location>
        <begin position="7"/>
        <end position="23"/>
    </location>
</feature>
<dbReference type="AlphaFoldDB" id="A0AAE3KQB4"/>
<evidence type="ECO:0000313" key="3">
    <source>
        <dbReference type="Proteomes" id="UP001204953"/>
    </source>
</evidence>
<comment type="caution">
    <text evidence="2">The sequence shown here is derived from an EMBL/GenBank/DDBJ whole genome shotgun (WGS) entry which is preliminary data.</text>
</comment>
<accession>A0AAE3KQB4</accession>
<sequence length="74" mass="8384">MLLSNKDFSKQSNRDKRTVEAARKPLANQSPYKILSIGKNEPLFVQMVISEPSVGTSSYLLVGGFIFFHRNPKR</sequence>
<dbReference type="Proteomes" id="UP001204953">
    <property type="component" value="Unassembled WGS sequence"/>
</dbReference>
<proteinExistence type="predicted"/>
<organism evidence="2 3">
    <name type="scientific">Limnofasciculus baicalensis BBK-W-15</name>
    <dbReference type="NCBI Taxonomy" id="2699891"/>
    <lineage>
        <taxon>Bacteria</taxon>
        <taxon>Bacillati</taxon>
        <taxon>Cyanobacteriota</taxon>
        <taxon>Cyanophyceae</taxon>
        <taxon>Coleofasciculales</taxon>
        <taxon>Coleofasciculaceae</taxon>
        <taxon>Limnofasciculus</taxon>
        <taxon>Limnofasciculus baicalensis</taxon>
    </lineage>
</organism>
<feature type="region of interest" description="Disordered" evidence="1">
    <location>
        <begin position="1"/>
        <end position="24"/>
    </location>
</feature>
<name>A0AAE3KQB4_9CYAN</name>